<name>A0A915LKJ2_MELJA</name>
<proteinExistence type="predicted"/>
<keyword evidence="1" id="KW-1185">Reference proteome</keyword>
<evidence type="ECO:0000313" key="1">
    <source>
        <dbReference type="Proteomes" id="UP000887561"/>
    </source>
</evidence>
<reference evidence="2" key="1">
    <citation type="submission" date="2022-11" db="UniProtKB">
        <authorList>
            <consortium name="WormBaseParasite"/>
        </authorList>
    </citation>
    <scope>IDENTIFICATION</scope>
</reference>
<sequence length="75" mass="8221">MEVGYPVNGKCNDGAKLINNHCCDKSPCPQTTTDVGRGMQSNCDGGATYVEGRCCKEKEQKQFQGTSKNEIEMRT</sequence>
<dbReference type="AlphaFoldDB" id="A0A915LKJ2"/>
<protein>
    <submittedName>
        <fullName evidence="2">Uncharacterized protein</fullName>
    </submittedName>
</protein>
<dbReference type="WBParaSite" id="scaffold12303_cov219.g16199">
    <property type="protein sequence ID" value="scaffold12303_cov219.g16199"/>
    <property type="gene ID" value="scaffold12303_cov219.g16199"/>
</dbReference>
<dbReference type="Proteomes" id="UP000887561">
    <property type="component" value="Unplaced"/>
</dbReference>
<organism evidence="1 2">
    <name type="scientific">Meloidogyne javanica</name>
    <name type="common">Root-knot nematode worm</name>
    <dbReference type="NCBI Taxonomy" id="6303"/>
    <lineage>
        <taxon>Eukaryota</taxon>
        <taxon>Metazoa</taxon>
        <taxon>Ecdysozoa</taxon>
        <taxon>Nematoda</taxon>
        <taxon>Chromadorea</taxon>
        <taxon>Rhabditida</taxon>
        <taxon>Tylenchina</taxon>
        <taxon>Tylenchomorpha</taxon>
        <taxon>Tylenchoidea</taxon>
        <taxon>Meloidogynidae</taxon>
        <taxon>Meloidogyninae</taxon>
        <taxon>Meloidogyne</taxon>
        <taxon>Meloidogyne incognita group</taxon>
    </lineage>
</organism>
<accession>A0A915LKJ2</accession>
<evidence type="ECO:0000313" key="2">
    <source>
        <dbReference type="WBParaSite" id="scaffold12303_cov219.g16199"/>
    </source>
</evidence>